<accession>A0A6M7WTP9</accession>
<dbReference type="InterPro" id="IPR009467">
    <property type="entry name" value="Glycolipid-bd_prot_put"/>
</dbReference>
<reference evidence="1 2" key="1">
    <citation type="submission" date="2018-10" db="EMBL/GenBank/DDBJ databases">
        <authorList>
            <person name="Perry B.J."/>
            <person name="Sullivan J.T."/>
            <person name="Murphy R.J.T."/>
            <person name="Ramsay J.P."/>
            <person name="Ronson C.W."/>
        </authorList>
    </citation>
    <scope>NUCLEOTIDE SEQUENCE [LARGE SCALE GENOMIC DNA]</scope>
    <source>
        <strain evidence="1 2">R88b</strain>
    </source>
</reference>
<evidence type="ECO:0000313" key="1">
    <source>
        <dbReference type="EMBL" id="QKD04009.1"/>
    </source>
</evidence>
<gene>
    <name evidence="1" type="ORF">EB235_23020</name>
</gene>
<sequence>MSEDMKIVRWHEWDGPGIEHLELRERAGEVLADSVVICSGQTPFAVRYRIECDANWRARSVTVDMIGSGQTLVLVSDGEGHWIRDGSAVPELDGVLDPDVTVTPFTNTLPIRRLRLSTGQSADITTAFIRLPTLTVVANPQRYTCLEEGRRYLYESRASDFRRELEIDADGLVVTYPDFWQRE</sequence>
<dbReference type="EMBL" id="CP033367">
    <property type="protein sequence ID" value="QKD04009.1"/>
    <property type="molecule type" value="Genomic_DNA"/>
</dbReference>
<proteinExistence type="predicted"/>
<protein>
    <submittedName>
        <fullName evidence="1">Uncharacterized protein</fullName>
    </submittedName>
</protein>
<dbReference type="Proteomes" id="UP000503017">
    <property type="component" value="Chromosome"/>
</dbReference>
<organism evidence="1 2">
    <name type="scientific">Mesorhizobium loti R88b</name>
    <dbReference type="NCBI Taxonomy" id="935548"/>
    <lineage>
        <taxon>Bacteria</taxon>
        <taxon>Pseudomonadati</taxon>
        <taxon>Pseudomonadota</taxon>
        <taxon>Alphaproteobacteria</taxon>
        <taxon>Hyphomicrobiales</taxon>
        <taxon>Phyllobacteriaceae</taxon>
        <taxon>Mesorhizobium</taxon>
    </lineage>
</organism>
<name>A0A6M7WTP9_RHILI</name>
<dbReference type="Pfam" id="PF06475">
    <property type="entry name" value="Glycolipid_bind"/>
    <property type="match status" value="1"/>
</dbReference>
<evidence type="ECO:0000313" key="2">
    <source>
        <dbReference type="Proteomes" id="UP000503017"/>
    </source>
</evidence>
<dbReference type="AlphaFoldDB" id="A0A6M7WTP9"/>
<dbReference type="SUPFAM" id="SSF159275">
    <property type="entry name" value="PA1994-like"/>
    <property type="match status" value="1"/>
</dbReference>
<dbReference type="RefSeq" id="WP_051429565.1">
    <property type="nucleotide sequence ID" value="NZ_CP033367.1"/>
</dbReference>